<evidence type="ECO:0000313" key="2">
    <source>
        <dbReference type="EMBL" id="RIV44295.1"/>
    </source>
</evidence>
<keyword evidence="5" id="KW-1185">Reference proteome</keyword>
<comment type="caution">
    <text evidence="2">The sequence shown here is derived from an EMBL/GenBank/DDBJ whole genome shotgun (WGS) entry which is preliminary data.</text>
</comment>
<feature type="compositionally biased region" description="Basic and acidic residues" evidence="1">
    <location>
        <begin position="10"/>
        <end position="23"/>
    </location>
</feature>
<evidence type="ECO:0000313" key="3">
    <source>
        <dbReference type="EMBL" id="TXJ94210.1"/>
    </source>
</evidence>
<dbReference type="AlphaFoldDB" id="A0A3A1NHW5"/>
<dbReference type="EMBL" id="QXFI01000026">
    <property type="protein sequence ID" value="RIV44295.1"/>
    <property type="molecule type" value="Genomic_DNA"/>
</dbReference>
<reference evidence="2 4" key="1">
    <citation type="submission" date="2018-08" db="EMBL/GenBank/DDBJ databases">
        <title>Proposal of Muricauda 72 sp.nov. and Muricauda NH166 sp.nov., isolated from seawater.</title>
        <authorList>
            <person name="Cheng H."/>
            <person name="Wu Y.-H."/>
            <person name="Guo L.-L."/>
            <person name="Xu X.-W."/>
        </authorList>
    </citation>
    <scope>NUCLEOTIDE SEQUENCE [LARGE SCALE GENOMIC DNA]</scope>
    <source>
        <strain evidence="2 4">72</strain>
    </source>
</reference>
<evidence type="ECO:0000313" key="4">
    <source>
        <dbReference type="Proteomes" id="UP000266691"/>
    </source>
</evidence>
<dbReference type="OrthoDB" id="3035232at2"/>
<dbReference type="EMBL" id="VNWK01000026">
    <property type="protein sequence ID" value="TXJ94210.1"/>
    <property type="molecule type" value="Genomic_DNA"/>
</dbReference>
<accession>A0A3A1NHW5</accession>
<dbReference type="RefSeq" id="WP_119647971.1">
    <property type="nucleotide sequence ID" value="NZ_QXFI01000026.1"/>
</dbReference>
<evidence type="ECO:0000313" key="5">
    <source>
        <dbReference type="Proteomes" id="UP000321621"/>
    </source>
</evidence>
<gene>
    <name evidence="2" type="ORF">D2V05_12530</name>
    <name evidence="3" type="ORF">FQ017_12415</name>
</gene>
<organism evidence="2 4">
    <name type="scientific">Flagellimonas pelagia</name>
    <dbReference type="NCBI Taxonomy" id="2306998"/>
    <lineage>
        <taxon>Bacteria</taxon>
        <taxon>Pseudomonadati</taxon>
        <taxon>Bacteroidota</taxon>
        <taxon>Flavobacteriia</taxon>
        <taxon>Flavobacteriales</taxon>
        <taxon>Flavobacteriaceae</taxon>
        <taxon>Flagellimonas</taxon>
    </lineage>
</organism>
<dbReference type="Proteomes" id="UP000321621">
    <property type="component" value="Unassembled WGS sequence"/>
</dbReference>
<feature type="region of interest" description="Disordered" evidence="1">
    <location>
        <begin position="1"/>
        <end position="23"/>
    </location>
</feature>
<sequence>MAISRTLRSPIRDNTRESLHGADSCAHRAKEHIYVHLHVNRIGFKGKANNDNFIGKRSQQMT</sequence>
<dbReference type="Proteomes" id="UP000266691">
    <property type="component" value="Unassembled WGS sequence"/>
</dbReference>
<proteinExistence type="predicted"/>
<evidence type="ECO:0000256" key="1">
    <source>
        <dbReference type="SAM" id="MobiDB-lite"/>
    </source>
</evidence>
<protein>
    <submittedName>
        <fullName evidence="2">Uncharacterized protein</fullName>
    </submittedName>
</protein>
<reference evidence="3 5" key="2">
    <citation type="submission" date="2019-07" db="EMBL/GenBank/DDBJ databases">
        <title>Draft genome of two Muricauda strains isolated from deep sea.</title>
        <authorList>
            <person name="Sun C."/>
        </authorList>
    </citation>
    <scope>NUCLEOTIDE SEQUENCE [LARGE SCALE GENOMIC DNA]</scope>
    <source>
        <strain evidence="3 5">72</strain>
    </source>
</reference>
<name>A0A3A1NHW5_9FLAO</name>